<keyword evidence="5 12" id="KW-0378">Hydrolase</keyword>
<dbReference type="AlphaFoldDB" id="A0A538UC59"/>
<evidence type="ECO:0000256" key="1">
    <source>
        <dbReference type="ARBA" id="ARBA00007484"/>
    </source>
</evidence>
<feature type="domain" description="LexA repressor DNA-binding" evidence="14">
    <location>
        <begin position="2"/>
        <end position="63"/>
    </location>
</feature>
<dbReference type="InterPro" id="IPR006200">
    <property type="entry name" value="LexA"/>
</dbReference>
<dbReference type="GO" id="GO:0006281">
    <property type="term" value="P:DNA repair"/>
    <property type="evidence" value="ECO:0007669"/>
    <property type="project" value="UniProtKB-KW"/>
</dbReference>
<gene>
    <name evidence="15" type="primary">lexA</name>
    <name evidence="15" type="ORF">E6K81_04705</name>
</gene>
<dbReference type="NCBIfam" id="TIGR00498">
    <property type="entry name" value="lexA"/>
    <property type="match status" value="1"/>
</dbReference>
<dbReference type="InterPro" id="IPR036388">
    <property type="entry name" value="WH-like_DNA-bd_sf"/>
</dbReference>
<dbReference type="Pfam" id="PF00717">
    <property type="entry name" value="Peptidase_S24"/>
    <property type="match status" value="1"/>
</dbReference>
<keyword evidence="8" id="KW-0238">DNA-binding</keyword>
<evidence type="ECO:0000256" key="10">
    <source>
        <dbReference type="ARBA" id="ARBA00023204"/>
    </source>
</evidence>
<evidence type="ECO:0000256" key="11">
    <source>
        <dbReference type="ARBA" id="ARBA00023236"/>
    </source>
</evidence>
<dbReference type="InterPro" id="IPR015927">
    <property type="entry name" value="Peptidase_S24_S26A/B/C"/>
</dbReference>
<evidence type="ECO:0000256" key="3">
    <source>
        <dbReference type="ARBA" id="ARBA00022705"/>
    </source>
</evidence>
<evidence type="ECO:0000313" key="16">
    <source>
        <dbReference type="Proteomes" id="UP000319771"/>
    </source>
</evidence>
<sequence length="154" mass="16547">MLNDRASTILGFIQRFTREHGFPPTIREIGSEFGIASTNGVRYHLNILVKGGQLKRSGRISRGIGPTTPFSAPGIPILGRVAAGQPILAETNHEGRIETTELFGDPRGMFALKVRGESMTGAGILPGDYVVVRHQERANPGEMIVALIGDEATV</sequence>
<keyword evidence="6 12" id="KW-0068">Autocatalytic cleavage</keyword>
<dbReference type="EC" id="3.4.21.88" evidence="15"/>
<evidence type="ECO:0000256" key="7">
    <source>
        <dbReference type="ARBA" id="ARBA00023015"/>
    </source>
</evidence>
<keyword evidence="3" id="KW-0235">DNA replication</keyword>
<dbReference type="PANTHER" id="PTHR33516">
    <property type="entry name" value="LEXA REPRESSOR"/>
    <property type="match status" value="1"/>
</dbReference>
<keyword evidence="11" id="KW-0742">SOS response</keyword>
<dbReference type="InterPro" id="IPR006197">
    <property type="entry name" value="Peptidase_S24_LexA"/>
</dbReference>
<dbReference type="EMBL" id="VBPB01000069">
    <property type="protein sequence ID" value="TMQ73440.1"/>
    <property type="molecule type" value="Genomic_DNA"/>
</dbReference>
<dbReference type="SUPFAM" id="SSF46785">
    <property type="entry name" value="Winged helix' DNA-binding domain"/>
    <property type="match status" value="1"/>
</dbReference>
<dbReference type="GO" id="GO:0045892">
    <property type="term" value="P:negative regulation of DNA-templated transcription"/>
    <property type="evidence" value="ECO:0007669"/>
    <property type="project" value="InterPro"/>
</dbReference>
<dbReference type="GO" id="GO:0006260">
    <property type="term" value="P:DNA replication"/>
    <property type="evidence" value="ECO:0007669"/>
    <property type="project" value="UniProtKB-KW"/>
</dbReference>
<feature type="non-terminal residue" evidence="15">
    <location>
        <position position="154"/>
    </location>
</feature>
<dbReference type="Gene3D" id="2.10.109.10">
    <property type="entry name" value="Umud Fragment, subunit A"/>
    <property type="match status" value="1"/>
</dbReference>
<organism evidence="15 16">
    <name type="scientific">Eiseniibacteriota bacterium</name>
    <dbReference type="NCBI Taxonomy" id="2212470"/>
    <lineage>
        <taxon>Bacteria</taxon>
        <taxon>Candidatus Eiseniibacteriota</taxon>
    </lineage>
</organism>
<dbReference type="PANTHER" id="PTHR33516:SF2">
    <property type="entry name" value="LEXA REPRESSOR-RELATED"/>
    <property type="match status" value="1"/>
</dbReference>
<dbReference type="Pfam" id="PF01726">
    <property type="entry name" value="LexA_DNA_bind"/>
    <property type="match status" value="1"/>
</dbReference>
<comment type="similarity">
    <text evidence="1 12">Belongs to the peptidase S24 family.</text>
</comment>
<dbReference type="GO" id="GO:0009432">
    <property type="term" value="P:SOS response"/>
    <property type="evidence" value="ECO:0007669"/>
    <property type="project" value="UniProtKB-KW"/>
</dbReference>
<evidence type="ECO:0000256" key="4">
    <source>
        <dbReference type="ARBA" id="ARBA00022763"/>
    </source>
</evidence>
<evidence type="ECO:0000259" key="13">
    <source>
        <dbReference type="Pfam" id="PF00717"/>
    </source>
</evidence>
<keyword evidence="2" id="KW-0678">Repressor</keyword>
<evidence type="ECO:0000256" key="5">
    <source>
        <dbReference type="ARBA" id="ARBA00022801"/>
    </source>
</evidence>
<dbReference type="SUPFAM" id="SSF51306">
    <property type="entry name" value="LexA/Signal peptidase"/>
    <property type="match status" value="1"/>
</dbReference>
<dbReference type="GO" id="GO:0004252">
    <property type="term" value="F:serine-type endopeptidase activity"/>
    <property type="evidence" value="ECO:0007669"/>
    <property type="project" value="UniProtKB-EC"/>
</dbReference>
<evidence type="ECO:0000256" key="8">
    <source>
        <dbReference type="ARBA" id="ARBA00023125"/>
    </source>
</evidence>
<keyword evidence="7" id="KW-0805">Transcription regulation</keyword>
<keyword evidence="4" id="KW-0227">DNA damage</keyword>
<feature type="domain" description="Peptidase S24/S26A/S26B/S26C" evidence="13">
    <location>
        <begin position="76"/>
        <end position="154"/>
    </location>
</feature>
<accession>A0A538UC59</accession>
<dbReference type="InterPro" id="IPR006199">
    <property type="entry name" value="LexA_DNA-bd_dom"/>
</dbReference>
<evidence type="ECO:0000256" key="9">
    <source>
        <dbReference type="ARBA" id="ARBA00023163"/>
    </source>
</evidence>
<dbReference type="InterPro" id="IPR050077">
    <property type="entry name" value="LexA_repressor"/>
</dbReference>
<dbReference type="Gene3D" id="1.10.10.10">
    <property type="entry name" value="Winged helix-like DNA-binding domain superfamily/Winged helix DNA-binding domain"/>
    <property type="match status" value="1"/>
</dbReference>
<evidence type="ECO:0000313" key="15">
    <source>
        <dbReference type="EMBL" id="TMQ73440.1"/>
    </source>
</evidence>
<evidence type="ECO:0000256" key="6">
    <source>
        <dbReference type="ARBA" id="ARBA00022813"/>
    </source>
</evidence>
<evidence type="ECO:0000256" key="12">
    <source>
        <dbReference type="RuleBase" id="RU003991"/>
    </source>
</evidence>
<protein>
    <submittedName>
        <fullName evidence="15">Repressor LexA</fullName>
        <ecNumber evidence="15">3.4.21.88</ecNumber>
    </submittedName>
</protein>
<dbReference type="InterPro" id="IPR039418">
    <property type="entry name" value="LexA-like"/>
</dbReference>
<reference evidence="15 16" key="1">
    <citation type="journal article" date="2019" name="Nat. Microbiol.">
        <title>Mediterranean grassland soil C-N compound turnover is dependent on rainfall and depth, and is mediated by genomically divergent microorganisms.</title>
        <authorList>
            <person name="Diamond S."/>
            <person name="Andeer P.F."/>
            <person name="Li Z."/>
            <person name="Crits-Christoph A."/>
            <person name="Burstein D."/>
            <person name="Anantharaman K."/>
            <person name="Lane K.R."/>
            <person name="Thomas B.C."/>
            <person name="Pan C."/>
            <person name="Northen T.R."/>
            <person name="Banfield J.F."/>
        </authorList>
    </citation>
    <scope>NUCLEOTIDE SEQUENCE [LARGE SCALE GENOMIC DNA]</scope>
    <source>
        <strain evidence="15">WS_11</strain>
    </source>
</reference>
<dbReference type="Proteomes" id="UP000319771">
    <property type="component" value="Unassembled WGS sequence"/>
</dbReference>
<dbReference type="InterPro" id="IPR036286">
    <property type="entry name" value="LexA/Signal_pep-like_sf"/>
</dbReference>
<evidence type="ECO:0000259" key="14">
    <source>
        <dbReference type="Pfam" id="PF01726"/>
    </source>
</evidence>
<proteinExistence type="inferred from homology"/>
<keyword evidence="9" id="KW-0804">Transcription</keyword>
<dbReference type="CDD" id="cd06529">
    <property type="entry name" value="S24_LexA-like"/>
    <property type="match status" value="1"/>
</dbReference>
<comment type="caution">
    <text evidence="15">The sequence shown here is derived from an EMBL/GenBank/DDBJ whole genome shotgun (WGS) entry which is preliminary data.</text>
</comment>
<dbReference type="GO" id="GO:0006508">
    <property type="term" value="P:proteolysis"/>
    <property type="evidence" value="ECO:0007669"/>
    <property type="project" value="InterPro"/>
</dbReference>
<evidence type="ECO:0000256" key="2">
    <source>
        <dbReference type="ARBA" id="ARBA00022491"/>
    </source>
</evidence>
<dbReference type="GO" id="GO:0003677">
    <property type="term" value="F:DNA binding"/>
    <property type="evidence" value="ECO:0007669"/>
    <property type="project" value="UniProtKB-KW"/>
</dbReference>
<name>A0A538UC59_UNCEI</name>
<dbReference type="PRINTS" id="PR00726">
    <property type="entry name" value="LEXASERPTASE"/>
</dbReference>
<dbReference type="InterPro" id="IPR036390">
    <property type="entry name" value="WH_DNA-bd_sf"/>
</dbReference>
<keyword evidence="10" id="KW-0234">DNA repair</keyword>